<dbReference type="InterPro" id="IPR018221">
    <property type="entry name" value="Glyco_hydro_9_His_AS"/>
</dbReference>
<evidence type="ECO:0000256" key="1">
    <source>
        <dbReference type="ARBA" id="ARBA00000966"/>
    </source>
</evidence>
<dbReference type="EMBL" id="LNRQ01000002">
    <property type="protein sequence ID" value="KZN04182.1"/>
    <property type="molecule type" value="Genomic_DNA"/>
</dbReference>
<dbReference type="GO" id="GO:0008810">
    <property type="term" value="F:cellulase activity"/>
    <property type="evidence" value="ECO:0007669"/>
    <property type="project" value="UniProtKB-EC"/>
</dbReference>
<evidence type="ECO:0000313" key="12">
    <source>
        <dbReference type="EMBL" id="KZN04182.1"/>
    </source>
</evidence>
<accession>A0A166CQ50</accession>
<reference evidence="12" key="1">
    <citation type="journal article" date="2016" name="Nat. Genet.">
        <title>A high-quality carrot genome assembly provides new insights into carotenoid accumulation and asterid genome evolution.</title>
        <authorList>
            <person name="Iorizzo M."/>
            <person name="Ellison S."/>
            <person name="Senalik D."/>
            <person name="Zeng P."/>
            <person name="Satapoomin P."/>
            <person name="Huang J."/>
            <person name="Bowman M."/>
            <person name="Iovene M."/>
            <person name="Sanseverino W."/>
            <person name="Cavagnaro P."/>
            <person name="Yildiz M."/>
            <person name="Macko-Podgorni A."/>
            <person name="Moranska E."/>
            <person name="Grzebelus E."/>
            <person name="Grzebelus D."/>
            <person name="Ashrafi H."/>
            <person name="Zheng Z."/>
            <person name="Cheng S."/>
            <person name="Spooner D."/>
            <person name="Van Deynze A."/>
            <person name="Simon P."/>
        </authorList>
    </citation>
    <scope>NUCLEOTIDE SEQUENCE [LARGE SCALE GENOMIC DNA]</scope>
    <source>
        <tissue evidence="12">Leaf</tissue>
    </source>
</reference>
<evidence type="ECO:0000256" key="6">
    <source>
        <dbReference type="ARBA" id="ARBA00023295"/>
    </source>
</evidence>
<evidence type="ECO:0000256" key="8">
    <source>
        <dbReference type="PROSITE-ProRule" id="PRU10059"/>
    </source>
</evidence>
<feature type="active site" evidence="8">
    <location>
        <position position="131"/>
    </location>
</feature>
<dbReference type="Gene3D" id="1.50.10.10">
    <property type="match status" value="2"/>
</dbReference>
<dbReference type="Gramene" id="KZN04182">
    <property type="protein sequence ID" value="KZN04182"/>
    <property type="gene ID" value="DCAR_005019"/>
</dbReference>
<dbReference type="SUPFAM" id="SSF48208">
    <property type="entry name" value="Six-hairpin glycosidases"/>
    <property type="match status" value="2"/>
</dbReference>
<dbReference type="PROSITE" id="PS00698">
    <property type="entry name" value="GH9_3"/>
    <property type="match status" value="1"/>
</dbReference>
<keyword evidence="3 8" id="KW-0378">Hydrolase</keyword>
<evidence type="ECO:0000256" key="7">
    <source>
        <dbReference type="ARBA" id="ARBA00023326"/>
    </source>
</evidence>
<evidence type="ECO:0000259" key="11">
    <source>
        <dbReference type="Pfam" id="PF00759"/>
    </source>
</evidence>
<evidence type="ECO:0000256" key="9">
    <source>
        <dbReference type="PROSITE-ProRule" id="PRU10060"/>
    </source>
</evidence>
<gene>
    <name evidence="12" type="ORF">DCAR_005019</name>
</gene>
<proteinExistence type="inferred from homology"/>
<feature type="active site" evidence="9">
    <location>
        <position position="264"/>
    </location>
</feature>
<evidence type="ECO:0000256" key="3">
    <source>
        <dbReference type="ARBA" id="ARBA00022801"/>
    </source>
</evidence>
<keyword evidence="6 8" id="KW-0326">Glycosidase</keyword>
<dbReference type="PROSITE" id="PS00592">
    <property type="entry name" value="GH9_2"/>
    <property type="match status" value="1"/>
</dbReference>
<comment type="similarity">
    <text evidence="2 8 10">Belongs to the glycosyl hydrolase 9 (cellulase E) family.</text>
</comment>
<organism evidence="12">
    <name type="scientific">Daucus carota subsp. sativus</name>
    <name type="common">Carrot</name>
    <dbReference type="NCBI Taxonomy" id="79200"/>
    <lineage>
        <taxon>Eukaryota</taxon>
        <taxon>Viridiplantae</taxon>
        <taxon>Streptophyta</taxon>
        <taxon>Embryophyta</taxon>
        <taxon>Tracheophyta</taxon>
        <taxon>Spermatophyta</taxon>
        <taxon>Magnoliopsida</taxon>
        <taxon>eudicotyledons</taxon>
        <taxon>Gunneridae</taxon>
        <taxon>Pentapetalae</taxon>
        <taxon>asterids</taxon>
        <taxon>campanulids</taxon>
        <taxon>Apiales</taxon>
        <taxon>Apiaceae</taxon>
        <taxon>Apioideae</taxon>
        <taxon>Scandiceae</taxon>
        <taxon>Daucinae</taxon>
        <taxon>Daucus</taxon>
        <taxon>Daucus sect. Daucus</taxon>
    </lineage>
</organism>
<protein>
    <recommendedName>
        <fullName evidence="10">Endoglucanase</fullName>
        <ecNumber evidence="10">3.2.1.4</ecNumber>
    </recommendedName>
</protein>
<dbReference type="EC" id="3.2.1.4" evidence="10"/>
<sequence>MILNLNYLGNNGDALGRTGWAMTEFGWDVKYAGVQTLVAKGSRNVQKTPGGLIFKQRWNNLQFVTSASFLMTVYSDYLTSARKTLRCPSGNVQPSQLLSFAKSQVDYILGDNPRATSYMVGYGNNYPQQVHHRGSSIVSIKGSRNVQKTPGGLIFKQRWNNLQFVTSASFLMTVYSDYLTSARKTLRCPSGNVQPSQLLSFAKSQVDYILGDNPRATSYMEAMPHGSVGRQAIPISWLVPLLEDLMPYGYDNFADERDNYEQTEPAKYNNAPLFGLLVMLHAGHSGYNQLLPVNLPKPFAVRLKPAPRPRVSPAPEFLSQSYTVLSGVLLSRATPMVLPAWNKSLGPGKSIEFVYIHSASAASVSVTSYTLA</sequence>
<dbReference type="InterPro" id="IPR001701">
    <property type="entry name" value="Glyco_hydro_9"/>
</dbReference>
<feature type="domain" description="Glycoside hydrolase family 9" evidence="11">
    <location>
        <begin position="36"/>
        <end position="141"/>
    </location>
</feature>
<keyword evidence="5 8" id="KW-0119">Carbohydrate metabolism</keyword>
<dbReference type="Pfam" id="PF00759">
    <property type="entry name" value="Glyco_hydro_9"/>
    <property type="match status" value="2"/>
</dbReference>
<dbReference type="PANTHER" id="PTHR22298">
    <property type="entry name" value="ENDO-1,4-BETA-GLUCANASE"/>
    <property type="match status" value="1"/>
</dbReference>
<evidence type="ECO:0000256" key="5">
    <source>
        <dbReference type="ARBA" id="ARBA00023277"/>
    </source>
</evidence>
<feature type="domain" description="Glycoside hydrolase family 9" evidence="11">
    <location>
        <begin position="143"/>
        <end position="221"/>
    </location>
</feature>
<feature type="active site" evidence="9">
    <location>
        <position position="255"/>
    </location>
</feature>
<comment type="catalytic activity">
    <reaction evidence="1 10">
        <text>Endohydrolysis of (1-&gt;4)-beta-D-glucosidic linkages in cellulose, lichenin and cereal beta-D-glucans.</text>
        <dbReference type="EC" id="3.2.1.4"/>
    </reaction>
</comment>
<dbReference type="STRING" id="79200.A0A166CQ50"/>
<evidence type="ECO:0000256" key="4">
    <source>
        <dbReference type="ARBA" id="ARBA00023001"/>
    </source>
</evidence>
<keyword evidence="7 8" id="KW-0624">Polysaccharide degradation</keyword>
<dbReference type="GO" id="GO:0030245">
    <property type="term" value="P:cellulose catabolic process"/>
    <property type="evidence" value="ECO:0007669"/>
    <property type="project" value="UniProtKB-KW"/>
</dbReference>
<dbReference type="InterPro" id="IPR033126">
    <property type="entry name" value="Glyco_hydro_9_Asp/Glu_AS"/>
</dbReference>
<dbReference type="AlphaFoldDB" id="A0A166CQ50"/>
<name>A0A166CQ50_DAUCS</name>
<keyword evidence="4 10" id="KW-0136">Cellulose degradation</keyword>
<dbReference type="InterPro" id="IPR012341">
    <property type="entry name" value="6hp_glycosidase-like_sf"/>
</dbReference>
<comment type="caution">
    <text evidence="12">The sequence shown here is derived from an EMBL/GenBank/DDBJ whole genome shotgun (WGS) entry which is preliminary data.</text>
</comment>
<evidence type="ECO:0000256" key="2">
    <source>
        <dbReference type="ARBA" id="ARBA00007072"/>
    </source>
</evidence>
<evidence type="ECO:0000256" key="10">
    <source>
        <dbReference type="RuleBase" id="RU361166"/>
    </source>
</evidence>
<dbReference type="InterPro" id="IPR008928">
    <property type="entry name" value="6-hairpin_glycosidase_sf"/>
</dbReference>
<dbReference type="OMA" id="TSYMEAM"/>